<reference evidence="2" key="1">
    <citation type="submission" date="2009-12" db="EMBL/GenBank/DDBJ databases">
        <title>Complete sequence of Treponema primitia strain ZAS-2.</title>
        <authorList>
            <person name="Tetu S.G."/>
            <person name="Matson E."/>
            <person name="Ren Q."/>
            <person name="Seshadri R."/>
            <person name="Elbourne L."/>
            <person name="Hassan K.A."/>
            <person name="Durkin A."/>
            <person name="Radune D."/>
            <person name="Mohamoud Y."/>
            <person name="Shay R."/>
            <person name="Jin S."/>
            <person name="Zhang X."/>
            <person name="Lucey K."/>
            <person name="Ballor N.R."/>
            <person name="Ottesen E."/>
            <person name="Rosenthal R."/>
            <person name="Allen A."/>
            <person name="Leadbetter J.R."/>
            <person name="Paulsen I.T."/>
        </authorList>
    </citation>
    <scope>NUCLEOTIDE SEQUENCE [LARGE SCALE GENOMIC DNA]</scope>
    <source>
        <strain evidence="2">ATCC BAA-887 / DSM 12427 / ZAS-2</strain>
    </source>
</reference>
<dbReference type="RefSeq" id="WP_015709022.1">
    <property type="nucleotide sequence ID" value="NC_015578.1"/>
</dbReference>
<sequence length="316" mass="36693">MPEKKPFLTYEQQIRKLRDEKGLAIPDEAHAIDILTQIGYFSLINGYKTPFKDTVTRQYKSGATFTDIENLYYFDEALRELFFKYLLKVEQKLKSHISYYFSEEHGNSIDAYTSLYNYDYQDPKKISEIFRLLGEINRVITANFNAVNLNHYIVNHENIPLWVLMRKLTFGNVSKMLDMLPMLLQTKISKNYTSLTSTPQLSAIISLLVLFRNTCAHNDRLYNYTVNKGKLPYLQLHKELGVPRLANGDCAYGKQDLFAAVIALRYLLEDTNFSRFFCNLEDIIKNHPDNAAFPKPELIKSMGFPDNWHEAALLPV</sequence>
<gene>
    <name evidence="1" type="ordered locus">TREPR_1044</name>
</gene>
<dbReference type="AlphaFoldDB" id="F5YHN3"/>
<dbReference type="OrthoDB" id="5363652at2"/>
<dbReference type="HOGENOM" id="CLU_044962_0_2_12"/>
<organism evidence="1 2">
    <name type="scientific">Treponema primitia (strain ATCC BAA-887 / DSM 12427 / ZAS-2)</name>
    <dbReference type="NCBI Taxonomy" id="545694"/>
    <lineage>
        <taxon>Bacteria</taxon>
        <taxon>Pseudomonadati</taxon>
        <taxon>Spirochaetota</taxon>
        <taxon>Spirochaetia</taxon>
        <taxon>Spirochaetales</taxon>
        <taxon>Treponemataceae</taxon>
        <taxon>Treponema</taxon>
    </lineage>
</organism>
<protein>
    <recommendedName>
        <fullName evidence="3">Abi family protein</fullName>
    </recommendedName>
</protein>
<evidence type="ECO:0000313" key="2">
    <source>
        <dbReference type="Proteomes" id="UP000009223"/>
    </source>
</evidence>
<dbReference type="Proteomes" id="UP000009223">
    <property type="component" value="Chromosome"/>
</dbReference>
<evidence type="ECO:0008006" key="3">
    <source>
        <dbReference type="Google" id="ProtNLM"/>
    </source>
</evidence>
<accession>F5YHN3</accession>
<name>F5YHN3_TREPZ</name>
<proteinExistence type="predicted"/>
<dbReference type="eggNOG" id="COG4823">
    <property type="taxonomic scope" value="Bacteria"/>
</dbReference>
<dbReference type="InterPro" id="IPR011664">
    <property type="entry name" value="Abi_system_AbiD/AbiF-like"/>
</dbReference>
<dbReference type="EMBL" id="CP001843">
    <property type="protein sequence ID" value="AEF85619.1"/>
    <property type="molecule type" value="Genomic_DNA"/>
</dbReference>
<keyword evidence="2" id="KW-1185">Reference proteome</keyword>
<evidence type="ECO:0000313" key="1">
    <source>
        <dbReference type="EMBL" id="AEF85619.1"/>
    </source>
</evidence>
<dbReference type="Pfam" id="PF07751">
    <property type="entry name" value="Abi_2"/>
    <property type="match status" value="1"/>
</dbReference>
<dbReference type="KEGG" id="tpi:TREPR_1044"/>
<reference evidence="1 2" key="2">
    <citation type="journal article" date="2011" name="ISME J.">
        <title>RNA-seq reveals cooperative metabolic interactions between two termite-gut spirochete species in co-culture.</title>
        <authorList>
            <person name="Rosenthal A.Z."/>
            <person name="Matson E.G."/>
            <person name="Eldar A."/>
            <person name="Leadbetter J.R."/>
        </authorList>
    </citation>
    <scope>NUCLEOTIDE SEQUENCE [LARGE SCALE GENOMIC DNA]</scope>
    <source>
        <strain evidence="2">ATCC BAA-887 / DSM 12427 / ZAS-2</strain>
    </source>
</reference>